<feature type="region of interest" description="Disordered" evidence="1">
    <location>
        <begin position="1"/>
        <end position="57"/>
    </location>
</feature>
<evidence type="ECO:0000313" key="3">
    <source>
        <dbReference type="Proteomes" id="UP000187209"/>
    </source>
</evidence>
<proteinExistence type="predicted"/>
<dbReference type="AlphaFoldDB" id="A0A1R2C729"/>
<reference evidence="2 3" key="1">
    <citation type="submission" date="2016-11" db="EMBL/GenBank/DDBJ databases">
        <title>The macronuclear genome of Stentor coeruleus: a giant cell with tiny introns.</title>
        <authorList>
            <person name="Slabodnick M."/>
            <person name="Ruby J.G."/>
            <person name="Reiff S.B."/>
            <person name="Swart E.C."/>
            <person name="Gosai S."/>
            <person name="Prabakaran S."/>
            <person name="Witkowska E."/>
            <person name="Larue G.E."/>
            <person name="Fisher S."/>
            <person name="Freeman R.M."/>
            <person name="Gunawardena J."/>
            <person name="Chu W."/>
            <person name="Stover N.A."/>
            <person name="Gregory B.D."/>
            <person name="Nowacki M."/>
            <person name="Derisi J."/>
            <person name="Roy S.W."/>
            <person name="Marshall W.F."/>
            <person name="Sood P."/>
        </authorList>
    </citation>
    <scope>NUCLEOTIDE SEQUENCE [LARGE SCALE GENOMIC DNA]</scope>
    <source>
        <strain evidence="2">WM001</strain>
    </source>
</reference>
<comment type="caution">
    <text evidence="2">The sequence shown here is derived from an EMBL/GenBank/DDBJ whole genome shotgun (WGS) entry which is preliminary data.</text>
</comment>
<gene>
    <name evidence="2" type="ORF">SteCoe_14055</name>
</gene>
<protein>
    <submittedName>
        <fullName evidence="2">Uncharacterized protein</fullName>
    </submittedName>
</protein>
<evidence type="ECO:0000256" key="1">
    <source>
        <dbReference type="SAM" id="MobiDB-lite"/>
    </source>
</evidence>
<feature type="compositionally biased region" description="Polar residues" evidence="1">
    <location>
        <begin position="19"/>
        <end position="48"/>
    </location>
</feature>
<evidence type="ECO:0000313" key="2">
    <source>
        <dbReference type="EMBL" id="OMJ84799.1"/>
    </source>
</evidence>
<organism evidence="2 3">
    <name type="scientific">Stentor coeruleus</name>
    <dbReference type="NCBI Taxonomy" id="5963"/>
    <lineage>
        <taxon>Eukaryota</taxon>
        <taxon>Sar</taxon>
        <taxon>Alveolata</taxon>
        <taxon>Ciliophora</taxon>
        <taxon>Postciliodesmatophora</taxon>
        <taxon>Heterotrichea</taxon>
        <taxon>Heterotrichida</taxon>
        <taxon>Stentoridae</taxon>
        <taxon>Stentor</taxon>
    </lineage>
</organism>
<dbReference type="Proteomes" id="UP000187209">
    <property type="component" value="Unassembled WGS sequence"/>
</dbReference>
<sequence length="119" mass="13564">MIKRKSTVNSPAHLRRPRNSTSSNVASISPRRTTEKNTPGNSNFQGQQKVKFPEIPSIPTSNDFEFKPLIRKALFKPYMKESLSPIKNPRGAPALSENDFKEITQLIRIMTFARNNIKH</sequence>
<dbReference type="EMBL" id="MPUH01000258">
    <property type="protein sequence ID" value="OMJ84799.1"/>
    <property type="molecule type" value="Genomic_DNA"/>
</dbReference>
<accession>A0A1R2C729</accession>
<name>A0A1R2C729_9CILI</name>
<keyword evidence="3" id="KW-1185">Reference proteome</keyword>